<protein>
    <submittedName>
        <fullName evidence="20">Zinc finger and BTB domain-containing protein 38 isoform X1</fullName>
    </submittedName>
</protein>
<feature type="region of interest" description="Disordered" evidence="17">
    <location>
        <begin position="880"/>
        <end position="997"/>
    </location>
</feature>
<proteinExistence type="predicted"/>
<evidence type="ECO:0000256" key="2">
    <source>
        <dbReference type="ARBA" id="ARBA00004286"/>
    </source>
</evidence>
<feature type="region of interest" description="Disordered" evidence="17">
    <location>
        <begin position="206"/>
        <end position="258"/>
    </location>
</feature>
<evidence type="ECO:0000256" key="1">
    <source>
        <dbReference type="ARBA" id="ARBA00004123"/>
    </source>
</evidence>
<dbReference type="SMART" id="SM00225">
    <property type="entry name" value="BTB"/>
    <property type="match status" value="1"/>
</dbReference>
<dbReference type="Proteomes" id="UP000752171">
    <property type="component" value="Unassembled WGS sequence"/>
</dbReference>
<feature type="region of interest" description="Disordered" evidence="17">
    <location>
        <begin position="636"/>
        <end position="666"/>
    </location>
</feature>
<evidence type="ECO:0000256" key="15">
    <source>
        <dbReference type="ARBA" id="ARBA00023242"/>
    </source>
</evidence>
<feature type="domain" description="C2H2-type" evidence="19">
    <location>
        <begin position="389"/>
        <end position="411"/>
    </location>
</feature>
<dbReference type="SUPFAM" id="SSF57667">
    <property type="entry name" value="beta-beta-alpha zinc fingers"/>
    <property type="match status" value="3"/>
</dbReference>
<dbReference type="FunFam" id="3.30.160.60:FF:000437">
    <property type="entry name" value="zinc finger and BTB domain-containing protein 38"/>
    <property type="match status" value="1"/>
</dbReference>
<evidence type="ECO:0000256" key="4">
    <source>
        <dbReference type="ARBA" id="ARBA00022491"/>
    </source>
</evidence>
<evidence type="ECO:0000256" key="3">
    <source>
        <dbReference type="ARBA" id="ARBA00022454"/>
    </source>
</evidence>
<feature type="region of interest" description="Disordered" evidence="17">
    <location>
        <begin position="321"/>
        <end position="378"/>
    </location>
</feature>
<evidence type="ECO:0000256" key="13">
    <source>
        <dbReference type="ARBA" id="ARBA00023125"/>
    </source>
</evidence>
<dbReference type="SMART" id="SM00355">
    <property type="entry name" value="ZnF_C2H2"/>
    <property type="match status" value="7"/>
</dbReference>
<dbReference type="Pfam" id="PF00096">
    <property type="entry name" value="zf-C2H2"/>
    <property type="match status" value="2"/>
</dbReference>
<keyword evidence="8" id="KW-0677">Repeat</keyword>
<feature type="domain" description="C2H2-type" evidence="19">
    <location>
        <begin position="1007"/>
        <end position="1030"/>
    </location>
</feature>
<organism evidence="20 21">
    <name type="scientific">Astyanax mexicanus</name>
    <name type="common">Blind cave fish</name>
    <name type="synonym">Astyanax fasciatus mexicanus</name>
    <dbReference type="NCBI Taxonomy" id="7994"/>
    <lineage>
        <taxon>Eukaryota</taxon>
        <taxon>Metazoa</taxon>
        <taxon>Chordata</taxon>
        <taxon>Craniata</taxon>
        <taxon>Vertebrata</taxon>
        <taxon>Euteleostomi</taxon>
        <taxon>Actinopterygii</taxon>
        <taxon>Neopterygii</taxon>
        <taxon>Teleostei</taxon>
        <taxon>Ostariophysi</taxon>
        <taxon>Characiformes</taxon>
        <taxon>Characoidei</taxon>
        <taxon>Acestrorhamphidae</taxon>
        <taxon>Acestrorhamphinae</taxon>
        <taxon>Astyanax</taxon>
    </lineage>
</organism>
<feature type="domain" description="C2H2-type" evidence="19">
    <location>
        <begin position="532"/>
        <end position="559"/>
    </location>
</feature>
<comment type="subcellular location">
    <subcellularLocation>
        <location evidence="2">Chromosome</location>
    </subcellularLocation>
    <subcellularLocation>
        <location evidence="1">Nucleus</location>
    </subcellularLocation>
</comment>
<gene>
    <name evidence="20" type="primary">ZBTB38</name>
    <name evidence="20" type="ORF">AMEX_G11991</name>
</gene>
<dbReference type="GO" id="GO:0003677">
    <property type="term" value="F:DNA binding"/>
    <property type="evidence" value="ECO:0007669"/>
    <property type="project" value="UniProtKB-KW"/>
</dbReference>
<keyword evidence="15" id="KW-0539">Nucleus</keyword>
<dbReference type="EMBL" id="JAICCE010000009">
    <property type="protein sequence ID" value="KAG9272914.1"/>
    <property type="molecule type" value="Genomic_DNA"/>
</dbReference>
<evidence type="ECO:0000256" key="14">
    <source>
        <dbReference type="ARBA" id="ARBA00023163"/>
    </source>
</evidence>
<keyword evidence="12" id="KW-0805">Transcription regulation</keyword>
<feature type="compositionally biased region" description="Low complexity" evidence="17">
    <location>
        <begin position="762"/>
        <end position="777"/>
    </location>
</feature>
<keyword evidence="13" id="KW-0238">DNA-binding</keyword>
<evidence type="ECO:0000313" key="21">
    <source>
        <dbReference type="Proteomes" id="UP000752171"/>
    </source>
</evidence>
<evidence type="ECO:0000256" key="7">
    <source>
        <dbReference type="ARBA" id="ARBA00022723"/>
    </source>
</evidence>
<keyword evidence="3" id="KW-0158">Chromosome</keyword>
<reference evidence="20 21" key="1">
    <citation type="submission" date="2021-07" db="EMBL/GenBank/DDBJ databases">
        <authorList>
            <person name="Imarazene B."/>
            <person name="Zahm M."/>
            <person name="Klopp C."/>
            <person name="Cabau C."/>
            <person name="Beille S."/>
            <person name="Jouanno E."/>
            <person name="Castinel A."/>
            <person name="Lluch J."/>
            <person name="Gil L."/>
            <person name="Kuchtly C."/>
            <person name="Lopez Roques C."/>
            <person name="Donnadieu C."/>
            <person name="Parrinello H."/>
            <person name="Journot L."/>
            <person name="Du K."/>
            <person name="Schartl M."/>
            <person name="Retaux S."/>
            <person name="Guiguen Y."/>
        </authorList>
    </citation>
    <scope>NUCLEOTIDE SEQUENCE [LARGE SCALE GENOMIC DNA]</scope>
    <source>
        <strain evidence="20">Pach_M1</strain>
        <tissue evidence="20">Testis</tissue>
    </source>
</reference>
<keyword evidence="11" id="KW-0832">Ubl conjugation</keyword>
<dbReference type="InterPro" id="IPR000210">
    <property type="entry name" value="BTB/POZ_dom"/>
</dbReference>
<evidence type="ECO:0000256" key="17">
    <source>
        <dbReference type="SAM" id="MobiDB-lite"/>
    </source>
</evidence>
<evidence type="ECO:0000256" key="10">
    <source>
        <dbReference type="ARBA" id="ARBA00022833"/>
    </source>
</evidence>
<comment type="caution">
    <text evidence="20">The sequence shown here is derived from an EMBL/GenBank/DDBJ whole genome shotgun (WGS) entry which is preliminary data.</text>
</comment>
<accession>A0A8T2LPT7</accession>
<feature type="region of interest" description="Disordered" evidence="17">
    <location>
        <begin position="1241"/>
        <end position="1282"/>
    </location>
</feature>
<dbReference type="KEGG" id="amex:103025607"/>
<keyword evidence="10" id="KW-0862">Zinc</keyword>
<dbReference type="PROSITE" id="PS50157">
    <property type="entry name" value="ZINC_FINGER_C2H2_2"/>
    <property type="match status" value="5"/>
</dbReference>
<dbReference type="Gene3D" id="3.30.160.60">
    <property type="entry name" value="Classic Zinc Finger"/>
    <property type="match status" value="4"/>
</dbReference>
<dbReference type="GO" id="GO:0005634">
    <property type="term" value="C:nucleus"/>
    <property type="evidence" value="ECO:0007669"/>
    <property type="project" value="UniProtKB-SubCell"/>
</dbReference>
<dbReference type="FunFam" id="3.30.160.60:FF:000235">
    <property type="entry name" value="Zinc finger and BTB domain containing 38"/>
    <property type="match status" value="1"/>
</dbReference>
<feature type="region of interest" description="Disordered" evidence="17">
    <location>
        <begin position="450"/>
        <end position="479"/>
    </location>
</feature>
<keyword evidence="9 16" id="KW-0863">Zinc-finger</keyword>
<dbReference type="GeneID" id="103025607"/>
<name>A0A8T2LPT7_ASTMX</name>
<feature type="compositionally biased region" description="Basic and acidic residues" evidence="17">
    <location>
        <begin position="1246"/>
        <end position="1262"/>
    </location>
</feature>
<keyword evidence="4" id="KW-0678">Repressor</keyword>
<feature type="compositionally biased region" description="Polar residues" evidence="17">
    <location>
        <begin position="644"/>
        <end position="660"/>
    </location>
</feature>
<keyword evidence="5" id="KW-1017">Isopeptide bond</keyword>
<evidence type="ECO:0000259" key="18">
    <source>
        <dbReference type="PROSITE" id="PS50097"/>
    </source>
</evidence>
<dbReference type="PROSITE" id="PS00028">
    <property type="entry name" value="ZINC_FINGER_C2H2_1"/>
    <property type="match status" value="6"/>
</dbReference>
<evidence type="ECO:0000313" key="20">
    <source>
        <dbReference type="EMBL" id="KAG9272914.1"/>
    </source>
</evidence>
<dbReference type="GO" id="GO:0000981">
    <property type="term" value="F:DNA-binding transcription factor activity, RNA polymerase II-specific"/>
    <property type="evidence" value="ECO:0007669"/>
    <property type="project" value="TreeGrafter"/>
</dbReference>
<feature type="domain" description="C2H2-type" evidence="19">
    <location>
        <begin position="560"/>
        <end position="583"/>
    </location>
</feature>
<feature type="compositionally biased region" description="Polar residues" evidence="17">
    <location>
        <begin position="321"/>
        <end position="355"/>
    </location>
</feature>
<dbReference type="PANTHER" id="PTHR24394">
    <property type="entry name" value="ZINC FINGER PROTEIN"/>
    <property type="match status" value="1"/>
</dbReference>
<feature type="compositionally biased region" description="Low complexity" evidence="17">
    <location>
        <begin position="1159"/>
        <end position="1171"/>
    </location>
</feature>
<feature type="domain" description="C2H2-type" evidence="19">
    <location>
        <begin position="504"/>
        <end position="531"/>
    </location>
</feature>
<feature type="domain" description="BTB" evidence="18">
    <location>
        <begin position="57"/>
        <end position="124"/>
    </location>
</feature>
<dbReference type="SUPFAM" id="SSF54695">
    <property type="entry name" value="POZ domain"/>
    <property type="match status" value="1"/>
</dbReference>
<dbReference type="Gene3D" id="3.30.710.10">
    <property type="entry name" value="Potassium Channel Kv1.1, Chain A"/>
    <property type="match status" value="1"/>
</dbReference>
<dbReference type="InterPro" id="IPR011333">
    <property type="entry name" value="SKP1/BTB/POZ_sf"/>
</dbReference>
<keyword evidence="6" id="KW-0597">Phosphoprotein</keyword>
<keyword evidence="14" id="KW-0804">Transcription</keyword>
<dbReference type="GO" id="GO:0005694">
    <property type="term" value="C:chromosome"/>
    <property type="evidence" value="ECO:0007669"/>
    <property type="project" value="UniProtKB-SubCell"/>
</dbReference>
<feature type="compositionally biased region" description="Basic residues" evidence="17">
    <location>
        <begin position="942"/>
        <end position="956"/>
    </location>
</feature>
<evidence type="ECO:0000256" key="6">
    <source>
        <dbReference type="ARBA" id="ARBA00022553"/>
    </source>
</evidence>
<dbReference type="CTD" id="253461"/>
<sequence length="1325" mass="147133">MKLLSHASDCGAARPVVSYPEKCMMVVHHSSHGMMDSTHPLMVLSRLSEQRSSGLFCDVTIVVEDIKFRAHRNILAATSGYFRNAFTASETCLSSQVLELPDLKSDVFAIILNFIYSSKVETASQEDNKSLVAAGKKLGIPFLEKLLEIGKQEPEVFQNQSSALSESSSSQPKLSIPCTLKKEMPRLEEQDCSKGPRITNAFSITETTTGNPFTPVDLHSNGHQQQQETGHDPSVFSAPSMPALESEPAQALSEPTHALSEHSYAFSKDHKTTDLKEVVQLCDKAATKPILTPPKTLTNHRLGPIKKRHKLCKGMVSISNETETSTVQNPVSNSGVQNTTDLSSPQQPTNSTTDVCSAPELLPPPEVTSPQDADPPSLIPEDIQTVPNYSCQECPEVFSNSALLSIHMQVHKRRFVSHLFCKYCQKKFMHLKRLRNHEQVCVKGPPELELNSKEALGDPDPDNTPGMENATFPIPDLQEPPTLISSVESPENELTKPSSGQRVFKCSVCKRAYVTLSSLKRHENVHSWQRAYPCHYCNKVFALAEYRTKHEIWHTGERRYQCIFCLETFMTYYILKNHQKSFHGIDPRLAVNKKSANGGFKGSVYPIKLYRLLPMKFRKKRYKSYSHTYSEGMDNHEQPFSAPLESNSPSTPLEGTTPSGNPDDVISGQSLFSMPVTFMATPKMVASEMPRITFDQPSDQNLDRSSPFDKNMACTRTGGLNSANVHRKSGLLGFEGTGSPVFSYGYTAPAPTQDSTGSPMLANASSTSSTSAQNSSDANRDVMPFLNIPPVCSFEGLSKLSELSAAAQTIEAMANQLLQPQTEKMTQNLSPGGKTETYIAKPACPGPSVNSQVLPLCQITVKIGNEAIIRRKIKGSKLFPKKKKRRSWKQVEDPSSTVEDGVGCPSLRLRAEVTTSVKDNEPFDDANDPENDKPWRPYYTYKPKRKGKKLRSKQKKMKDVQYYTRPLSPEPDDDPEPDHSPVNRIPAENSSLESRRQLRSHSPREAFACSSCSSSFSTPASLSMHIASCHQPRCKSCGKQCPSEQLPSKDGLFTENTGDCVCQSCTEDGSCFSSDVVAHSLSSEKRYRCSYCPQRFLYLATKKSHEAKHLEKSSKGRSYRYGPKVCKSAALLSMHDEKTKHFSKSAIVREPYSSDDNVSAGSYSPLSSSKSKGMPKTESWGSPEICSPPTPKSEELTLDLDLDTEGIHRKTHHIHKKTSLSFPYKSDRPFSPLLKEMHRRKAKKRSFLERSKDFKLEGHRQDSAGAETQGQKGRLPGAATSNHLSTSRIYPTCLTRVPVTKGASLQSPKSEWRLCKEEPFFHTHN</sequence>
<feature type="region of interest" description="Disordered" evidence="17">
    <location>
        <begin position="1153"/>
        <end position="1195"/>
    </location>
</feature>
<evidence type="ECO:0000256" key="5">
    <source>
        <dbReference type="ARBA" id="ARBA00022499"/>
    </source>
</evidence>
<dbReference type="GO" id="GO:0008270">
    <property type="term" value="F:zinc ion binding"/>
    <property type="evidence" value="ECO:0007669"/>
    <property type="project" value="UniProtKB-KW"/>
</dbReference>
<dbReference type="InterPro" id="IPR013087">
    <property type="entry name" value="Znf_C2H2_type"/>
</dbReference>
<dbReference type="InterPro" id="IPR036236">
    <property type="entry name" value="Znf_C2H2_sf"/>
</dbReference>
<dbReference type="PANTHER" id="PTHR24394:SF58">
    <property type="entry name" value="ZINC FINGER AND BTB DOMAIN CONTAINING 33"/>
    <property type="match status" value="1"/>
</dbReference>
<evidence type="ECO:0000256" key="12">
    <source>
        <dbReference type="ARBA" id="ARBA00023015"/>
    </source>
</evidence>
<evidence type="ECO:0000256" key="9">
    <source>
        <dbReference type="ARBA" id="ARBA00022771"/>
    </source>
</evidence>
<dbReference type="Pfam" id="PF00651">
    <property type="entry name" value="BTB"/>
    <property type="match status" value="1"/>
</dbReference>
<keyword evidence="7" id="KW-0479">Metal-binding</keyword>
<evidence type="ECO:0000256" key="16">
    <source>
        <dbReference type="PROSITE-ProRule" id="PRU00042"/>
    </source>
</evidence>
<feature type="region of interest" description="Disordered" evidence="17">
    <location>
        <begin position="750"/>
        <end position="778"/>
    </location>
</feature>
<dbReference type="PROSITE" id="PS50097">
    <property type="entry name" value="BTB"/>
    <property type="match status" value="1"/>
</dbReference>
<evidence type="ECO:0000256" key="8">
    <source>
        <dbReference type="ARBA" id="ARBA00022737"/>
    </source>
</evidence>
<evidence type="ECO:0000256" key="11">
    <source>
        <dbReference type="ARBA" id="ARBA00022843"/>
    </source>
</evidence>
<evidence type="ECO:0000259" key="19">
    <source>
        <dbReference type="PROSITE" id="PS50157"/>
    </source>
</evidence>